<dbReference type="Pfam" id="PF00534">
    <property type="entry name" value="Glycos_transf_1"/>
    <property type="match status" value="1"/>
</dbReference>
<organism evidence="3 4">
    <name type="scientific">Variovorax paradoxus</name>
    <dbReference type="NCBI Taxonomy" id="34073"/>
    <lineage>
        <taxon>Bacteria</taxon>
        <taxon>Pseudomonadati</taxon>
        <taxon>Pseudomonadota</taxon>
        <taxon>Betaproteobacteria</taxon>
        <taxon>Burkholderiales</taxon>
        <taxon>Comamonadaceae</taxon>
        <taxon>Variovorax</taxon>
    </lineage>
</organism>
<dbReference type="PANTHER" id="PTHR45947">
    <property type="entry name" value="SULFOQUINOVOSYL TRANSFERASE SQD2"/>
    <property type="match status" value="1"/>
</dbReference>
<sequence>MKILIYSSVFYPGIGGIENHTRMLAAEFVRAGHDVKVVTEQPQGDAPPLHRIEIVHSSHRRKQLQLFAWADVVYMPNITLKGAWLFAFNPFKKWVVSHNDFHLTHGNGLKTRLKRRMVRHATRNVAVSASVSRVVGADSDVIYNCYDDSTFRVYADEERDRDFVFVGRLVPQKGCDMLIDACRLIQRPFTLTVVGEGPEYDRLRAKVEILRLQDRIRFSGYLQGEALARCLNRHRTMVVPSRGPEGFGIVALEGLACGCRMIVAEAGGLPEAVAGHADTFAMGDLIGLHRLMERALDEGEPSTAGRGLFLDRHRRLHVAGQYLGVFERVLGLSKPTSLQATQPC</sequence>
<reference evidence="3 4" key="1">
    <citation type="submission" date="2017-08" db="EMBL/GenBank/DDBJ databases">
        <title>Infants hospitalized years apart are colonized by the same room-sourced microbial strains.</title>
        <authorList>
            <person name="Brooks B."/>
            <person name="Olm M.R."/>
            <person name="Firek B.A."/>
            <person name="Baker R."/>
            <person name="Thomas B.C."/>
            <person name="Morowitz M.J."/>
            <person name="Banfield J.F."/>
        </authorList>
    </citation>
    <scope>NUCLEOTIDE SEQUENCE [LARGE SCALE GENOMIC DNA]</scope>
    <source>
        <strain evidence="3">S2_005_003_R2_41</strain>
    </source>
</reference>
<dbReference type="AlphaFoldDB" id="A0A2W5QBY1"/>
<feature type="domain" description="Glycosyl transferase family 1" evidence="1">
    <location>
        <begin position="152"/>
        <end position="276"/>
    </location>
</feature>
<evidence type="ECO:0000313" key="4">
    <source>
        <dbReference type="Proteomes" id="UP000249135"/>
    </source>
</evidence>
<proteinExistence type="predicted"/>
<name>A0A2W5QBY1_VARPD</name>
<dbReference type="InterPro" id="IPR001296">
    <property type="entry name" value="Glyco_trans_1"/>
</dbReference>
<gene>
    <name evidence="3" type="ORF">DI563_11550</name>
</gene>
<dbReference type="CDD" id="cd03801">
    <property type="entry name" value="GT4_PimA-like"/>
    <property type="match status" value="1"/>
</dbReference>
<accession>A0A2W5QBY1</accession>
<dbReference type="Gene3D" id="3.40.50.2000">
    <property type="entry name" value="Glycogen Phosphorylase B"/>
    <property type="match status" value="2"/>
</dbReference>
<protein>
    <submittedName>
        <fullName evidence="3">Glycosyl transferase family 1</fullName>
    </submittedName>
</protein>
<keyword evidence="3" id="KW-0808">Transferase</keyword>
<evidence type="ECO:0000313" key="3">
    <source>
        <dbReference type="EMBL" id="PZQ74718.1"/>
    </source>
</evidence>
<dbReference type="SUPFAM" id="SSF53756">
    <property type="entry name" value="UDP-Glycosyltransferase/glycogen phosphorylase"/>
    <property type="match status" value="1"/>
</dbReference>
<dbReference type="InterPro" id="IPR050194">
    <property type="entry name" value="Glycosyltransferase_grp1"/>
</dbReference>
<dbReference type="InterPro" id="IPR028098">
    <property type="entry name" value="Glyco_trans_4-like_N"/>
</dbReference>
<evidence type="ECO:0000259" key="1">
    <source>
        <dbReference type="Pfam" id="PF00534"/>
    </source>
</evidence>
<dbReference type="EMBL" id="QFPP01000117">
    <property type="protein sequence ID" value="PZQ74718.1"/>
    <property type="molecule type" value="Genomic_DNA"/>
</dbReference>
<comment type="caution">
    <text evidence="3">The sequence shown here is derived from an EMBL/GenBank/DDBJ whole genome shotgun (WGS) entry which is preliminary data.</text>
</comment>
<dbReference type="Pfam" id="PF13439">
    <property type="entry name" value="Glyco_transf_4"/>
    <property type="match status" value="1"/>
</dbReference>
<dbReference type="PANTHER" id="PTHR45947:SF3">
    <property type="entry name" value="SULFOQUINOVOSYL TRANSFERASE SQD2"/>
    <property type="match status" value="1"/>
</dbReference>
<evidence type="ECO:0000259" key="2">
    <source>
        <dbReference type="Pfam" id="PF13439"/>
    </source>
</evidence>
<dbReference type="Proteomes" id="UP000249135">
    <property type="component" value="Unassembled WGS sequence"/>
</dbReference>
<dbReference type="GO" id="GO:0016757">
    <property type="term" value="F:glycosyltransferase activity"/>
    <property type="evidence" value="ECO:0007669"/>
    <property type="project" value="InterPro"/>
</dbReference>
<feature type="domain" description="Glycosyltransferase subfamily 4-like N-terminal" evidence="2">
    <location>
        <begin position="14"/>
        <end position="147"/>
    </location>
</feature>